<name>A0A2N5Y757_9GAMM</name>
<reference evidence="2" key="1">
    <citation type="submission" date="2017-11" db="EMBL/GenBank/DDBJ databases">
        <title>The draft genome sequence of Chromatocurvus sp. F02.</title>
        <authorList>
            <person name="Du Z.-J."/>
            <person name="Chang Y.-Q."/>
        </authorList>
    </citation>
    <scope>NUCLEOTIDE SEQUENCE [LARGE SCALE GENOMIC DNA]</scope>
    <source>
        <strain evidence="2">F02</strain>
    </source>
</reference>
<protein>
    <submittedName>
        <fullName evidence="1">Uncharacterized protein</fullName>
    </submittedName>
</protein>
<dbReference type="Gene3D" id="3.40.190.10">
    <property type="entry name" value="Periplasmic binding protein-like II"/>
    <property type="match status" value="1"/>
</dbReference>
<keyword evidence="2" id="KW-1185">Reference proteome</keyword>
<dbReference type="OrthoDB" id="9815602at2"/>
<comment type="caution">
    <text evidence="1">The sequence shown here is derived from an EMBL/GenBank/DDBJ whole genome shotgun (WGS) entry which is preliminary data.</text>
</comment>
<dbReference type="SUPFAM" id="SSF53850">
    <property type="entry name" value="Periplasmic binding protein-like II"/>
    <property type="match status" value="1"/>
</dbReference>
<dbReference type="RefSeq" id="WP_101519853.1">
    <property type="nucleotide sequence ID" value="NZ_PKLZ01000001.1"/>
</dbReference>
<accession>A0A2N5Y757</accession>
<gene>
    <name evidence="1" type="ORF">CWI75_02405</name>
</gene>
<evidence type="ECO:0000313" key="2">
    <source>
        <dbReference type="Proteomes" id="UP000234845"/>
    </source>
</evidence>
<dbReference type="EMBL" id="PKLZ01000001">
    <property type="protein sequence ID" value="PLW84217.1"/>
    <property type="molecule type" value="Genomic_DNA"/>
</dbReference>
<organism evidence="1 2">
    <name type="scientific">Kineobactrum sediminis</name>
    <dbReference type="NCBI Taxonomy" id="1905677"/>
    <lineage>
        <taxon>Bacteria</taxon>
        <taxon>Pseudomonadati</taxon>
        <taxon>Pseudomonadota</taxon>
        <taxon>Gammaproteobacteria</taxon>
        <taxon>Cellvibrionales</taxon>
        <taxon>Halieaceae</taxon>
        <taxon>Kineobactrum</taxon>
    </lineage>
</organism>
<dbReference type="AlphaFoldDB" id="A0A2N5Y757"/>
<proteinExistence type="predicted"/>
<dbReference type="Proteomes" id="UP000234845">
    <property type="component" value="Unassembled WGS sequence"/>
</dbReference>
<dbReference type="Pfam" id="PF13379">
    <property type="entry name" value="NMT1_2"/>
    <property type="match status" value="1"/>
</dbReference>
<evidence type="ECO:0000313" key="1">
    <source>
        <dbReference type="EMBL" id="PLW84217.1"/>
    </source>
</evidence>
<sequence length="48" mass="5247">MVAVEQNSFRRHGLDIEVNRSATGKETLQALRAGEADFALMSITPLVC</sequence>